<reference evidence="3 4" key="1">
    <citation type="journal article" date="2014" name="Genome Biol.">
        <title>Transcriptome and methylome profiling reveals relics of genome dominance in the mesopolyploid Brassica oleracea.</title>
        <authorList>
            <person name="Parkin I.A."/>
            <person name="Koh C."/>
            <person name="Tang H."/>
            <person name="Robinson S.J."/>
            <person name="Kagale S."/>
            <person name="Clarke W.E."/>
            <person name="Town C.D."/>
            <person name="Nixon J."/>
            <person name="Krishnakumar V."/>
            <person name="Bidwell S.L."/>
            <person name="Denoeud F."/>
            <person name="Belcram H."/>
            <person name="Links M.G."/>
            <person name="Just J."/>
            <person name="Clarke C."/>
            <person name="Bender T."/>
            <person name="Huebert T."/>
            <person name="Mason A.S."/>
            <person name="Pires J.C."/>
            <person name="Barker G."/>
            <person name="Moore J."/>
            <person name="Walley P.G."/>
            <person name="Manoli S."/>
            <person name="Batley J."/>
            <person name="Edwards D."/>
            <person name="Nelson M.N."/>
            <person name="Wang X."/>
            <person name="Paterson A.H."/>
            <person name="King G."/>
            <person name="Bancroft I."/>
            <person name="Chalhoub B."/>
            <person name="Sharpe A.G."/>
        </authorList>
    </citation>
    <scope>NUCLEOTIDE SEQUENCE</scope>
    <source>
        <strain evidence="3 4">cv. TO1000</strain>
    </source>
</reference>
<protein>
    <recommendedName>
        <fullName evidence="2">F-box domain-containing protein</fullName>
    </recommendedName>
</protein>
<dbReference type="Pfam" id="PF00646">
    <property type="entry name" value="F-box"/>
    <property type="match status" value="1"/>
</dbReference>
<dbReference type="PANTHER" id="PTHR24414">
    <property type="entry name" value="F-BOX/KELCH-REPEAT PROTEIN SKIP4"/>
    <property type="match status" value="1"/>
</dbReference>
<evidence type="ECO:0000256" key="1">
    <source>
        <dbReference type="SAM" id="MobiDB-lite"/>
    </source>
</evidence>
<dbReference type="PANTHER" id="PTHR24414:SF184">
    <property type="entry name" value="GALACTOSE OXIDASE_KELCH REPEAT SUPERFAMILY PROTEIN"/>
    <property type="match status" value="1"/>
</dbReference>
<feature type="compositionally biased region" description="Basic residues" evidence="1">
    <location>
        <begin position="8"/>
        <end position="21"/>
    </location>
</feature>
<proteinExistence type="predicted"/>
<accession>A0A0D3DIB3</accession>
<dbReference type="InterPro" id="IPR001810">
    <property type="entry name" value="F-box_dom"/>
</dbReference>
<dbReference type="CDD" id="cd22152">
    <property type="entry name" value="F-box_AtAFR-like"/>
    <property type="match status" value="1"/>
</dbReference>
<name>A0A0D3DIB3_BRAOL</name>
<dbReference type="EnsemblPlants" id="Bo7g119110.1">
    <property type="protein sequence ID" value="Bo7g119110.1"/>
    <property type="gene ID" value="Bo7g119110"/>
</dbReference>
<keyword evidence="4" id="KW-1185">Reference proteome</keyword>
<evidence type="ECO:0000313" key="3">
    <source>
        <dbReference type="EnsemblPlants" id="Bo7g119110.1"/>
    </source>
</evidence>
<evidence type="ECO:0000313" key="4">
    <source>
        <dbReference type="Proteomes" id="UP000032141"/>
    </source>
</evidence>
<sequence length="591" mass="66847">MSSPEEKKKRKRMSTTKKKKPPLVLTPTATQSTPNPSLPDDLLLSCFARVSRLYYPTLSLVSKTFQSLLASPELYKTRSSIGRTESCLYVCLLSHPDPIPRWYTLCRKPDKTLTTNEDTKKLKKKSSGYVLAKIPTSHSGPVHWSGLATVGSDIYNIGGLINDDKDPSSRVLIMDSRSNRWREGPSMLVKRRYPVTSVLDGKIYVAGGCKGCSSSSEWMEVFDPKNQSWELVSSPGTEICGCNYVSKRAGFDGKVYMFGGGNGLAYKPREGRWERVGWEMDTSWPWYSYAVIDNVLYQYNGGFKWYDTNARVWKGLKGVKGLPNFPRYIARLADYGGKMAVLWERVLASTGFKDKMILCAVIALERRNSEEIWGKVEWHDTVLTVSNVLDGKIYVAGGCEDCDSLNCIEVVDPNTQSWESVASHGTGGCERLVYKGIGIEGKFHLLGGASHVAYDPRKGRWDSVGTEMDIGRAWVSYCVIKNILLYYHERDREFKWYDYKGRFWRKLMGLERLVKFLCYSRVSLAHYGGKMAVLWDTFVRGSGSKNKMVWCAEVSLESHDVYDVCGKIEWFDVVLRVSKSYELVHVIAATV</sequence>
<dbReference type="AlphaFoldDB" id="A0A0D3DIB3"/>
<dbReference type="InterPro" id="IPR050354">
    <property type="entry name" value="F-box/kelch-repeat_ARATH"/>
</dbReference>
<dbReference type="STRING" id="109376.A0A0D3DIB3"/>
<dbReference type="InterPro" id="IPR057499">
    <property type="entry name" value="Kelch_FKB95"/>
</dbReference>
<dbReference type="InterPro" id="IPR006652">
    <property type="entry name" value="Kelch_1"/>
</dbReference>
<dbReference type="SMART" id="SM00256">
    <property type="entry name" value="FBOX"/>
    <property type="match status" value="1"/>
</dbReference>
<dbReference type="SUPFAM" id="SSF117281">
    <property type="entry name" value="Kelch motif"/>
    <property type="match status" value="2"/>
</dbReference>
<dbReference type="Pfam" id="PF25210">
    <property type="entry name" value="Kelch_FKB95"/>
    <property type="match status" value="2"/>
</dbReference>
<dbReference type="HOGENOM" id="CLU_032521_1_2_1"/>
<dbReference type="Gramene" id="Bo7g119110.1">
    <property type="protein sequence ID" value="Bo7g119110.1"/>
    <property type="gene ID" value="Bo7g119110"/>
</dbReference>
<evidence type="ECO:0000259" key="2">
    <source>
        <dbReference type="SMART" id="SM00256"/>
    </source>
</evidence>
<feature type="region of interest" description="Disordered" evidence="1">
    <location>
        <begin position="1"/>
        <end position="36"/>
    </location>
</feature>
<dbReference type="eggNOG" id="KOG1072">
    <property type="taxonomic scope" value="Eukaryota"/>
</dbReference>
<organism evidence="3 4">
    <name type="scientific">Brassica oleracea var. oleracea</name>
    <dbReference type="NCBI Taxonomy" id="109376"/>
    <lineage>
        <taxon>Eukaryota</taxon>
        <taxon>Viridiplantae</taxon>
        <taxon>Streptophyta</taxon>
        <taxon>Embryophyta</taxon>
        <taxon>Tracheophyta</taxon>
        <taxon>Spermatophyta</taxon>
        <taxon>Magnoliopsida</taxon>
        <taxon>eudicotyledons</taxon>
        <taxon>Gunneridae</taxon>
        <taxon>Pentapetalae</taxon>
        <taxon>rosids</taxon>
        <taxon>malvids</taxon>
        <taxon>Brassicales</taxon>
        <taxon>Brassicaceae</taxon>
        <taxon>Brassiceae</taxon>
        <taxon>Brassica</taxon>
    </lineage>
</organism>
<feature type="domain" description="F-box" evidence="2">
    <location>
        <begin position="38"/>
        <end position="78"/>
    </location>
</feature>
<dbReference type="Proteomes" id="UP000032141">
    <property type="component" value="Chromosome C7"/>
</dbReference>
<dbReference type="InterPro" id="IPR015915">
    <property type="entry name" value="Kelch-typ_b-propeller"/>
</dbReference>
<reference evidence="3" key="2">
    <citation type="submission" date="2015-03" db="UniProtKB">
        <authorList>
            <consortium name="EnsemblPlants"/>
        </authorList>
    </citation>
    <scope>IDENTIFICATION</scope>
</reference>
<dbReference type="Gene3D" id="2.120.10.80">
    <property type="entry name" value="Kelch-type beta propeller"/>
    <property type="match status" value="2"/>
</dbReference>
<dbReference type="SMART" id="SM00612">
    <property type="entry name" value="Kelch"/>
    <property type="match status" value="3"/>
</dbReference>
<dbReference type="OMA" id="KMILCAV"/>